<feature type="region of interest" description="Disordered" evidence="1">
    <location>
        <begin position="1"/>
        <end position="64"/>
    </location>
</feature>
<sequence length="210" mass="23066">MDEEIAGLHPVSFWADDDDMPDLQSVSDSESEQEEEEVSPSPQNTYSSSVGIPEFDPYDLGDPDPNLNNAIFEVMAMSVNNYRAASSLEDDDTSSDRNDQLDRPVNVYGQSIYMDDEDIENDVPGHINGMAQNSEAHDHAPNFGPTVLVSRPLSKGNNTTGEIMEEVDTVSIPQGVTQVNVPPFMSDPEYLVIPPLSNNSIARLGDLYIQ</sequence>
<protein>
    <submittedName>
        <fullName evidence="2">Uncharacterized protein</fullName>
    </submittedName>
</protein>
<evidence type="ECO:0000313" key="2">
    <source>
        <dbReference type="EMBL" id="OCH84406.1"/>
    </source>
</evidence>
<keyword evidence="3" id="KW-1185">Reference proteome</keyword>
<dbReference type="EMBL" id="KV722677">
    <property type="protein sequence ID" value="OCH84406.1"/>
    <property type="molecule type" value="Genomic_DNA"/>
</dbReference>
<organism evidence="2 3">
    <name type="scientific">Obba rivulosa</name>
    <dbReference type="NCBI Taxonomy" id="1052685"/>
    <lineage>
        <taxon>Eukaryota</taxon>
        <taxon>Fungi</taxon>
        <taxon>Dikarya</taxon>
        <taxon>Basidiomycota</taxon>
        <taxon>Agaricomycotina</taxon>
        <taxon>Agaricomycetes</taxon>
        <taxon>Polyporales</taxon>
        <taxon>Gelatoporiaceae</taxon>
        <taxon>Obba</taxon>
    </lineage>
</organism>
<dbReference type="Proteomes" id="UP000250043">
    <property type="component" value="Unassembled WGS sequence"/>
</dbReference>
<accession>A0A8E2AH80</accession>
<feature type="compositionally biased region" description="Acidic residues" evidence="1">
    <location>
        <begin position="29"/>
        <end position="38"/>
    </location>
</feature>
<proteinExistence type="predicted"/>
<gene>
    <name evidence="2" type="ORF">OBBRIDRAFT_839725</name>
</gene>
<reference evidence="2 3" key="1">
    <citation type="submission" date="2016-07" db="EMBL/GenBank/DDBJ databases">
        <title>Draft genome of the white-rot fungus Obba rivulosa 3A-2.</title>
        <authorList>
            <consortium name="DOE Joint Genome Institute"/>
            <person name="Miettinen O."/>
            <person name="Riley R."/>
            <person name="Acob R."/>
            <person name="Barry K."/>
            <person name="Cullen D."/>
            <person name="De Vries R."/>
            <person name="Hainaut M."/>
            <person name="Hatakka A."/>
            <person name="Henrissat B."/>
            <person name="Hilden K."/>
            <person name="Kuo R."/>
            <person name="Labutti K."/>
            <person name="Lipzen A."/>
            <person name="Makela M.R."/>
            <person name="Sandor L."/>
            <person name="Spatafora J.W."/>
            <person name="Grigoriev I.V."/>
            <person name="Hibbett D.S."/>
        </authorList>
    </citation>
    <scope>NUCLEOTIDE SEQUENCE [LARGE SCALE GENOMIC DNA]</scope>
    <source>
        <strain evidence="2 3">3A-2</strain>
    </source>
</reference>
<evidence type="ECO:0000313" key="3">
    <source>
        <dbReference type="Proteomes" id="UP000250043"/>
    </source>
</evidence>
<dbReference type="AlphaFoldDB" id="A0A8E2AH80"/>
<name>A0A8E2AH80_9APHY</name>
<evidence type="ECO:0000256" key="1">
    <source>
        <dbReference type="SAM" id="MobiDB-lite"/>
    </source>
</evidence>